<feature type="transmembrane region" description="Helical" evidence="1">
    <location>
        <begin position="433"/>
        <end position="450"/>
    </location>
</feature>
<feature type="transmembrane region" description="Helical" evidence="1">
    <location>
        <begin position="207"/>
        <end position="232"/>
    </location>
</feature>
<keyword evidence="1" id="KW-1133">Transmembrane helix</keyword>
<keyword evidence="3" id="KW-1185">Reference proteome</keyword>
<dbReference type="EMBL" id="JAVRHN010000004">
    <property type="protein sequence ID" value="MDT0686029.1"/>
    <property type="molecule type" value="Genomic_DNA"/>
</dbReference>
<evidence type="ECO:0000313" key="3">
    <source>
        <dbReference type="Proteomes" id="UP001253848"/>
    </source>
</evidence>
<dbReference type="PANTHER" id="PTHR34219">
    <property type="entry name" value="IRON-REGULATED INNER MEMBRANE PROTEIN-RELATED"/>
    <property type="match status" value="1"/>
</dbReference>
<protein>
    <submittedName>
        <fullName evidence="2">PepSY-associated TM helix domain-containing protein</fullName>
    </submittedName>
</protein>
<proteinExistence type="predicted"/>
<feature type="transmembrane region" description="Helical" evidence="1">
    <location>
        <begin position="462"/>
        <end position="483"/>
    </location>
</feature>
<accession>A0ABU3DQQ1</accession>
<sequence>MTNRTYNILFHTHTVSGIIISVGLYIIFFAGSFSFFRDEIISWERNEPVIEKGFGNANFNTMMDSLDETHSTYGRDISFTKYFEERRLSLNLTPSKDSTVQQDASGREFFYMDMDSQNTYDYASNYSIGEFLYRLHFLAQLNFYGSSGYLLAGTIAFFFLFAIITGTLVHWKKIVSNFFIFRPKARLKNIWTDAHTALGVIGLPFQFIYAVTGVFFIIATAIVAPPVISIVYEGNSEKMFEDLGVATKDFPLAMEKPETTPNLNSFVQKTESYWPDFNIEKVTFYNFGDENMHVGVEGSPQYGKQFIGRGELIFNAGTGEIVSEKNPFENTSYVDGVTGIMERLHFGDYGGLGLKIVYFILGIISCFVIISGILIWLVARDKKHIAEKKRKFNAWMGWSFIAICLTMYPATAFTFVAVKLFIYDFDPERMTSIYQIFFYSWLILILLFTLKKDNFFTNKYTLILGAILGLMIPIANGLISGNWFWKTFTKEYYDIFFVDIFWMTLAIITFIVGIRLKRINEDSRTSLKSVSE</sequence>
<reference evidence="2 3" key="1">
    <citation type="submission" date="2023-09" db="EMBL/GenBank/DDBJ databases">
        <authorList>
            <person name="Rey-Velasco X."/>
        </authorList>
    </citation>
    <scope>NUCLEOTIDE SEQUENCE [LARGE SCALE GENOMIC DNA]</scope>
    <source>
        <strain evidence="2 3">F225</strain>
    </source>
</reference>
<dbReference type="InterPro" id="IPR005625">
    <property type="entry name" value="PepSY-ass_TM"/>
</dbReference>
<comment type="caution">
    <text evidence="2">The sequence shown here is derived from an EMBL/GenBank/DDBJ whole genome shotgun (WGS) entry which is preliminary data.</text>
</comment>
<keyword evidence="1" id="KW-0472">Membrane</keyword>
<dbReference type="RefSeq" id="WP_311499575.1">
    <property type="nucleotide sequence ID" value="NZ_JAVRHN010000004.1"/>
</dbReference>
<feature type="transmembrane region" description="Helical" evidence="1">
    <location>
        <begin position="400"/>
        <end position="421"/>
    </location>
</feature>
<feature type="transmembrane region" description="Helical" evidence="1">
    <location>
        <begin position="12"/>
        <end position="36"/>
    </location>
</feature>
<name>A0ABU3DQQ1_9FLAO</name>
<dbReference type="Proteomes" id="UP001253848">
    <property type="component" value="Unassembled WGS sequence"/>
</dbReference>
<feature type="transmembrane region" description="Helical" evidence="1">
    <location>
        <begin position="149"/>
        <end position="171"/>
    </location>
</feature>
<evidence type="ECO:0000313" key="2">
    <source>
        <dbReference type="EMBL" id="MDT0686029.1"/>
    </source>
</evidence>
<organism evidence="2 3">
    <name type="scientific">Autumnicola psychrophila</name>
    <dbReference type="NCBI Taxonomy" id="3075592"/>
    <lineage>
        <taxon>Bacteria</taxon>
        <taxon>Pseudomonadati</taxon>
        <taxon>Bacteroidota</taxon>
        <taxon>Flavobacteriia</taxon>
        <taxon>Flavobacteriales</taxon>
        <taxon>Flavobacteriaceae</taxon>
        <taxon>Autumnicola</taxon>
    </lineage>
</organism>
<dbReference type="PANTHER" id="PTHR34219:SF3">
    <property type="entry name" value="BLL7967 PROTEIN"/>
    <property type="match status" value="1"/>
</dbReference>
<gene>
    <name evidence="2" type="ORF">RM541_06615</name>
</gene>
<keyword evidence="1" id="KW-0812">Transmembrane</keyword>
<dbReference type="Pfam" id="PF03929">
    <property type="entry name" value="PepSY_TM"/>
    <property type="match status" value="1"/>
</dbReference>
<feature type="transmembrane region" description="Helical" evidence="1">
    <location>
        <begin position="356"/>
        <end position="379"/>
    </location>
</feature>
<evidence type="ECO:0000256" key="1">
    <source>
        <dbReference type="SAM" id="Phobius"/>
    </source>
</evidence>
<feature type="transmembrane region" description="Helical" evidence="1">
    <location>
        <begin position="495"/>
        <end position="514"/>
    </location>
</feature>